<organism evidence="6 7">
    <name type="scientific">Pelagibacterium nitratireducens</name>
    <dbReference type="NCBI Taxonomy" id="1046114"/>
    <lineage>
        <taxon>Bacteria</taxon>
        <taxon>Pseudomonadati</taxon>
        <taxon>Pseudomonadota</taxon>
        <taxon>Alphaproteobacteria</taxon>
        <taxon>Hyphomicrobiales</taxon>
        <taxon>Devosiaceae</taxon>
        <taxon>Pelagibacterium</taxon>
    </lineage>
</organism>
<evidence type="ECO:0000313" key="6">
    <source>
        <dbReference type="EMBL" id="WWT34406.1"/>
    </source>
</evidence>
<dbReference type="InterPro" id="IPR050707">
    <property type="entry name" value="HTH_MetabolicPath_Reg"/>
</dbReference>
<keyword evidence="2" id="KW-0238">DNA-binding</keyword>
<dbReference type="PROSITE" id="PS51077">
    <property type="entry name" value="HTH_ICLR"/>
    <property type="match status" value="1"/>
</dbReference>
<dbReference type="EMBL" id="CP146275">
    <property type="protein sequence ID" value="WWT34406.1"/>
    <property type="molecule type" value="Genomic_DNA"/>
</dbReference>
<evidence type="ECO:0000256" key="3">
    <source>
        <dbReference type="ARBA" id="ARBA00023163"/>
    </source>
</evidence>
<feature type="domain" description="HTH iclR-type" evidence="4">
    <location>
        <begin position="45"/>
        <end position="106"/>
    </location>
</feature>
<dbReference type="Gene3D" id="1.10.10.10">
    <property type="entry name" value="Winged helix-like DNA-binding domain superfamily/Winged helix DNA-binding domain"/>
    <property type="match status" value="1"/>
</dbReference>
<evidence type="ECO:0000256" key="1">
    <source>
        <dbReference type="ARBA" id="ARBA00023015"/>
    </source>
</evidence>
<name>A0ABZ2I7A9_9HYPH</name>
<proteinExistence type="predicted"/>
<keyword evidence="7" id="KW-1185">Reference proteome</keyword>
<dbReference type="Pfam" id="PF09339">
    <property type="entry name" value="HTH_IclR"/>
    <property type="match status" value="1"/>
</dbReference>
<dbReference type="Gene3D" id="3.30.450.40">
    <property type="match status" value="1"/>
</dbReference>
<evidence type="ECO:0000259" key="4">
    <source>
        <dbReference type="PROSITE" id="PS51077"/>
    </source>
</evidence>
<accession>A0ABZ2I7A9</accession>
<reference evidence="6 7" key="1">
    <citation type="submission" date="2024-02" db="EMBL/GenBank/DDBJ databases">
        <title>Complete genome sequence of Pelagibacterium nitratireducens ZH15.</title>
        <authorList>
            <person name="Zhao L.H."/>
        </authorList>
    </citation>
    <scope>NUCLEOTIDE SEQUENCE [LARGE SCALE GENOMIC DNA]</scope>
    <source>
        <strain evidence="6 7">ZH15</strain>
    </source>
</reference>
<dbReference type="SMART" id="SM00346">
    <property type="entry name" value="HTH_ICLR"/>
    <property type="match status" value="1"/>
</dbReference>
<dbReference type="PANTHER" id="PTHR30136">
    <property type="entry name" value="HELIX-TURN-HELIX TRANSCRIPTIONAL REGULATOR, ICLR FAMILY"/>
    <property type="match status" value="1"/>
</dbReference>
<sequence length="303" mass="32997">MSGATPVMARPLSNRELRADSVDSTEWFGTAVLDSPVVVGKSSEIRSASRILAVLQAMNREPYSTIQSLHEATGLPKPTLVRMLKTLEAGGFVSNDRRQAGYQITSLVTSLSNGFHGDPLVVEAGRAWAMKLNSEYKWPVAIGVFDGEAMVVRFSTVHDSPVSPFHATINMRLSLFTRALGRAYLAAISDDQIAELIVNARGSDELEPPSARDPAFVERMVRTVRERGYAMRDAHVEPRSSDTIAVPIFSRGTVQASIGITYFRSAMNSFGSHTKFVAALKHAAEGIGAEVDRLQIARGYQNS</sequence>
<dbReference type="InterPro" id="IPR014757">
    <property type="entry name" value="Tscrpt_reg_IclR_C"/>
</dbReference>
<keyword evidence="1" id="KW-0805">Transcription regulation</keyword>
<gene>
    <name evidence="6" type="ORF">V6617_08060</name>
</gene>
<dbReference type="RefSeq" id="WP_338610304.1">
    <property type="nucleotide sequence ID" value="NZ_CP146275.1"/>
</dbReference>
<dbReference type="Proteomes" id="UP001369958">
    <property type="component" value="Chromosome"/>
</dbReference>
<protein>
    <submittedName>
        <fullName evidence="6">Helix-turn-helix domain-containing protein</fullName>
    </submittedName>
</protein>
<dbReference type="SUPFAM" id="SSF46785">
    <property type="entry name" value="Winged helix' DNA-binding domain"/>
    <property type="match status" value="1"/>
</dbReference>
<dbReference type="InterPro" id="IPR036390">
    <property type="entry name" value="WH_DNA-bd_sf"/>
</dbReference>
<dbReference type="Pfam" id="PF01614">
    <property type="entry name" value="IclR_C"/>
    <property type="match status" value="1"/>
</dbReference>
<dbReference type="SUPFAM" id="SSF55781">
    <property type="entry name" value="GAF domain-like"/>
    <property type="match status" value="1"/>
</dbReference>
<keyword evidence="3" id="KW-0804">Transcription</keyword>
<evidence type="ECO:0000313" key="7">
    <source>
        <dbReference type="Proteomes" id="UP001369958"/>
    </source>
</evidence>
<evidence type="ECO:0000256" key="2">
    <source>
        <dbReference type="ARBA" id="ARBA00023125"/>
    </source>
</evidence>
<evidence type="ECO:0000259" key="5">
    <source>
        <dbReference type="PROSITE" id="PS51078"/>
    </source>
</evidence>
<feature type="domain" description="IclR-ED" evidence="5">
    <location>
        <begin position="107"/>
        <end position="293"/>
    </location>
</feature>
<dbReference type="InterPro" id="IPR029016">
    <property type="entry name" value="GAF-like_dom_sf"/>
</dbReference>
<dbReference type="PROSITE" id="PS51078">
    <property type="entry name" value="ICLR_ED"/>
    <property type="match status" value="1"/>
</dbReference>
<dbReference type="InterPro" id="IPR036388">
    <property type="entry name" value="WH-like_DNA-bd_sf"/>
</dbReference>
<dbReference type="InterPro" id="IPR005471">
    <property type="entry name" value="Tscrpt_reg_IclR_N"/>
</dbReference>
<dbReference type="PANTHER" id="PTHR30136:SF23">
    <property type="entry name" value="DNA-BINDING TRANSCRIPTIONAL ACTIVATOR MHPR"/>
    <property type="match status" value="1"/>
</dbReference>